<reference evidence="3 4" key="1">
    <citation type="submission" date="2021-07" db="EMBL/GenBank/DDBJ databases">
        <authorList>
            <person name="Imarazene B."/>
            <person name="Zahm M."/>
            <person name="Klopp C."/>
            <person name="Cabau C."/>
            <person name="Beille S."/>
            <person name="Jouanno E."/>
            <person name="Castinel A."/>
            <person name="Lluch J."/>
            <person name="Gil L."/>
            <person name="Kuchtly C."/>
            <person name="Lopez Roques C."/>
            <person name="Donnadieu C."/>
            <person name="Parrinello H."/>
            <person name="Journot L."/>
            <person name="Du K."/>
            <person name="Schartl M."/>
            <person name="Retaux S."/>
            <person name="Guiguen Y."/>
        </authorList>
    </citation>
    <scope>NUCLEOTIDE SEQUENCE [LARGE SCALE GENOMIC DNA]</scope>
    <source>
        <strain evidence="3">Pach_M1</strain>
        <tissue evidence="3">Testis</tissue>
    </source>
</reference>
<gene>
    <name evidence="3" type="ORF">AMEX_G13667</name>
</gene>
<protein>
    <submittedName>
        <fullName evidence="3">Uncharacterized protein</fullName>
    </submittedName>
</protein>
<feature type="region of interest" description="Disordered" evidence="1">
    <location>
        <begin position="1"/>
        <end position="32"/>
    </location>
</feature>
<feature type="transmembrane region" description="Helical" evidence="2">
    <location>
        <begin position="66"/>
        <end position="85"/>
    </location>
</feature>
<evidence type="ECO:0000256" key="2">
    <source>
        <dbReference type="SAM" id="Phobius"/>
    </source>
</evidence>
<keyword evidence="2" id="KW-0812">Transmembrane</keyword>
<evidence type="ECO:0000256" key="1">
    <source>
        <dbReference type="SAM" id="MobiDB-lite"/>
    </source>
</evidence>
<evidence type="ECO:0000313" key="4">
    <source>
        <dbReference type="Proteomes" id="UP000752171"/>
    </source>
</evidence>
<accession>A0A8T2LM33</accession>
<feature type="compositionally biased region" description="Pro residues" evidence="1">
    <location>
        <begin position="18"/>
        <end position="32"/>
    </location>
</feature>
<keyword evidence="2" id="KW-0472">Membrane</keyword>
<organism evidence="3 4">
    <name type="scientific">Astyanax mexicanus</name>
    <name type="common">Blind cave fish</name>
    <name type="synonym">Astyanax fasciatus mexicanus</name>
    <dbReference type="NCBI Taxonomy" id="7994"/>
    <lineage>
        <taxon>Eukaryota</taxon>
        <taxon>Metazoa</taxon>
        <taxon>Chordata</taxon>
        <taxon>Craniata</taxon>
        <taxon>Vertebrata</taxon>
        <taxon>Euteleostomi</taxon>
        <taxon>Actinopterygii</taxon>
        <taxon>Neopterygii</taxon>
        <taxon>Teleostei</taxon>
        <taxon>Ostariophysi</taxon>
        <taxon>Characiformes</taxon>
        <taxon>Characoidei</taxon>
        <taxon>Acestrorhamphidae</taxon>
        <taxon>Acestrorhamphinae</taxon>
        <taxon>Astyanax</taxon>
    </lineage>
</organism>
<dbReference type="EMBL" id="JAICCE010000010">
    <property type="protein sequence ID" value="KAG9272649.1"/>
    <property type="molecule type" value="Genomic_DNA"/>
</dbReference>
<dbReference type="Proteomes" id="UP000752171">
    <property type="component" value="Unassembled WGS sequence"/>
</dbReference>
<keyword evidence="2" id="KW-1133">Transmembrane helix</keyword>
<proteinExistence type="predicted"/>
<sequence length="87" mass="9881">MVRVNVSECHAAPTSLLPSPPPSFPPPPPSPPTKLCRRATIKFRTFFTFGRHFRLDWRISQACSKASLLLLEFSCFSFLFFLAHLKS</sequence>
<name>A0A8T2LM33_ASTMX</name>
<dbReference type="AlphaFoldDB" id="A0A8T2LM33"/>
<comment type="caution">
    <text evidence="3">The sequence shown here is derived from an EMBL/GenBank/DDBJ whole genome shotgun (WGS) entry which is preliminary data.</text>
</comment>
<evidence type="ECO:0000313" key="3">
    <source>
        <dbReference type="EMBL" id="KAG9272649.1"/>
    </source>
</evidence>